<accession>A0ABP8PTZ2</accession>
<sequence>MRIAYFSDYQLPVQAGRWRILPGSAVDRRAGQAQDWQDELTRHQVIYEELLANSEWASNSVPPTPAPRQRALSARDLTRDLAGWSPPQPGGWRAAKR</sequence>
<dbReference type="Proteomes" id="UP001501243">
    <property type="component" value="Unassembled WGS sequence"/>
</dbReference>
<comment type="caution">
    <text evidence="2">The sequence shown here is derived from an EMBL/GenBank/DDBJ whole genome shotgun (WGS) entry which is preliminary data.</text>
</comment>
<evidence type="ECO:0000313" key="3">
    <source>
        <dbReference type="Proteomes" id="UP001501243"/>
    </source>
</evidence>
<dbReference type="RefSeq" id="WP_208133363.1">
    <property type="nucleotide sequence ID" value="NZ_BAABGQ010000002.1"/>
</dbReference>
<dbReference type="EMBL" id="BAABGQ010000002">
    <property type="protein sequence ID" value="GAA4493162.1"/>
    <property type="molecule type" value="Genomic_DNA"/>
</dbReference>
<feature type="region of interest" description="Disordered" evidence="1">
    <location>
        <begin position="57"/>
        <end position="97"/>
    </location>
</feature>
<organism evidence="2 3">
    <name type="scientific">Hymenobacter ginsengisoli</name>
    <dbReference type="NCBI Taxonomy" id="1051626"/>
    <lineage>
        <taxon>Bacteria</taxon>
        <taxon>Pseudomonadati</taxon>
        <taxon>Bacteroidota</taxon>
        <taxon>Cytophagia</taxon>
        <taxon>Cytophagales</taxon>
        <taxon>Hymenobacteraceae</taxon>
        <taxon>Hymenobacter</taxon>
    </lineage>
</organism>
<reference evidence="3" key="1">
    <citation type="journal article" date="2019" name="Int. J. Syst. Evol. Microbiol.">
        <title>The Global Catalogue of Microorganisms (GCM) 10K type strain sequencing project: providing services to taxonomists for standard genome sequencing and annotation.</title>
        <authorList>
            <consortium name="The Broad Institute Genomics Platform"/>
            <consortium name="The Broad Institute Genome Sequencing Center for Infectious Disease"/>
            <person name="Wu L."/>
            <person name="Ma J."/>
        </authorList>
    </citation>
    <scope>NUCLEOTIDE SEQUENCE [LARGE SCALE GENOMIC DNA]</scope>
    <source>
        <strain evidence="3">JCM 17841</strain>
    </source>
</reference>
<evidence type="ECO:0000256" key="1">
    <source>
        <dbReference type="SAM" id="MobiDB-lite"/>
    </source>
</evidence>
<name>A0ABP8PTZ2_9BACT</name>
<gene>
    <name evidence="2" type="ORF">GCM10023172_01370</name>
</gene>
<evidence type="ECO:0000313" key="2">
    <source>
        <dbReference type="EMBL" id="GAA4493162.1"/>
    </source>
</evidence>
<protein>
    <submittedName>
        <fullName evidence="2">Uncharacterized protein</fullName>
    </submittedName>
</protein>
<keyword evidence="3" id="KW-1185">Reference proteome</keyword>
<proteinExistence type="predicted"/>